<dbReference type="RefSeq" id="WP_068812345.1">
    <property type="nucleotide sequence ID" value="NZ_BMIY01000006.1"/>
</dbReference>
<protein>
    <recommendedName>
        <fullName evidence="3">General secretion pathway protein M</fullName>
    </recommendedName>
</protein>
<sequence>MKWYNKLSRREQNIMKVAALVAILFLLSQGVPGLRQYYSEGQREISQLRDAIARETRLIEETDRWLGRQQELNTIRPTMDDQIFSGDNAPLIAAAIQRQVREIASEYGINITANRLAEAEQGAGWLRVNQGLSFSLTDQNALLPFFEALEAGSPYLGVSAFSLRRTRNQYTGEMTVVGFSPMDNMDEEQS</sequence>
<comment type="caution">
    <text evidence="1">The sequence shown here is derived from an EMBL/GenBank/DDBJ whole genome shotgun (WGS) entry which is preliminary data.</text>
</comment>
<dbReference type="EMBL" id="BMIY01000006">
    <property type="protein sequence ID" value="GGG59371.1"/>
    <property type="molecule type" value="Genomic_DNA"/>
</dbReference>
<gene>
    <name evidence="1" type="ORF">GCM10011403_15930</name>
</gene>
<dbReference type="Pfam" id="PF10741">
    <property type="entry name" value="T2SSM_b"/>
    <property type="match status" value="1"/>
</dbReference>
<dbReference type="OrthoDB" id="7063888at2"/>
<proteinExistence type="predicted"/>
<keyword evidence="2" id="KW-1185">Reference proteome</keyword>
<evidence type="ECO:0000313" key="2">
    <source>
        <dbReference type="Proteomes" id="UP000627715"/>
    </source>
</evidence>
<reference evidence="1" key="1">
    <citation type="journal article" date="2014" name="Int. J. Syst. Evol. Microbiol.">
        <title>Complete genome sequence of Corynebacterium casei LMG S-19264T (=DSM 44701T), isolated from a smear-ripened cheese.</title>
        <authorList>
            <consortium name="US DOE Joint Genome Institute (JGI-PGF)"/>
            <person name="Walter F."/>
            <person name="Albersmeier A."/>
            <person name="Kalinowski J."/>
            <person name="Ruckert C."/>
        </authorList>
    </citation>
    <scope>NUCLEOTIDE SEQUENCE</scope>
    <source>
        <strain evidence="1">CGMCC 1.15425</strain>
    </source>
</reference>
<evidence type="ECO:0000313" key="1">
    <source>
        <dbReference type="EMBL" id="GGG59371.1"/>
    </source>
</evidence>
<evidence type="ECO:0008006" key="3">
    <source>
        <dbReference type="Google" id="ProtNLM"/>
    </source>
</evidence>
<accession>A0A917GWH4</accession>
<reference evidence="1" key="2">
    <citation type="submission" date="2020-09" db="EMBL/GenBank/DDBJ databases">
        <authorList>
            <person name="Sun Q."/>
            <person name="Zhou Y."/>
        </authorList>
    </citation>
    <scope>NUCLEOTIDE SEQUENCE</scope>
    <source>
        <strain evidence="1">CGMCC 1.15425</strain>
    </source>
</reference>
<name>A0A917GWH4_9GAMM</name>
<organism evidence="1 2">
    <name type="scientific">Pseudohongiella nitratireducens</name>
    <dbReference type="NCBI Taxonomy" id="1768907"/>
    <lineage>
        <taxon>Bacteria</taxon>
        <taxon>Pseudomonadati</taxon>
        <taxon>Pseudomonadota</taxon>
        <taxon>Gammaproteobacteria</taxon>
        <taxon>Pseudomonadales</taxon>
        <taxon>Pseudohongiellaceae</taxon>
        <taxon>Pseudohongiella</taxon>
    </lineage>
</organism>
<dbReference type="Proteomes" id="UP000627715">
    <property type="component" value="Unassembled WGS sequence"/>
</dbReference>
<dbReference type="InterPro" id="IPR034756">
    <property type="entry name" value="T2SSM_b"/>
</dbReference>
<dbReference type="AlphaFoldDB" id="A0A917GWH4"/>